<dbReference type="Proteomes" id="UP000694568">
    <property type="component" value="Unplaced"/>
</dbReference>
<dbReference type="FunFam" id="1.10.555.10:FF:000014">
    <property type="entry name" value="Rho GTPase activating protein 21"/>
    <property type="match status" value="1"/>
</dbReference>
<dbReference type="GO" id="GO:0005096">
    <property type="term" value="F:GTPase activator activity"/>
    <property type="evidence" value="ECO:0007669"/>
    <property type="project" value="UniProtKB-KW"/>
</dbReference>
<dbReference type="SUPFAM" id="SSF48350">
    <property type="entry name" value="GTPase activation domain, GAP"/>
    <property type="match status" value="1"/>
</dbReference>
<feature type="domain" description="PH" evidence="3">
    <location>
        <begin position="590"/>
        <end position="707"/>
    </location>
</feature>
<feature type="compositionally biased region" description="Low complexity" evidence="2">
    <location>
        <begin position="1297"/>
        <end position="1308"/>
    </location>
</feature>
<sequence>SQVIALIQNRKKYCCMVHVASASLCPLAVPSISVHLSFPSCFTWCPNPSCPQAYSQDAYLKGNQPYSGEAQNLPVPPPLCYPPTKPSAAAPQPDHNLHSPLDNWQCRPGPAASPLDNRPPAASTPTSGWPGGPDDSSGHFAPQGRHRGRSSSAISVLDFHFANHNAAIASATLPPPRKSSLPASGRTHADTLSRRRLQRACPPRHRSISQDCVAEHGLGLAPGPGPTYASTTSAEHRRRETLLCHHQAAAASHDSYWLGGWGGVSGPGSRSCSESLLAAYAEYEHNYGRSVETLAQASALVSPHHEHSLQGAHMAKFREQKVPAGHQHKTTVIYPITASSTVPPTGRRSGQQVAEPQTRRVKEEELVGYKSYSPSFSRKAGHLLQQAHSFREPSYSGPHLNWSPGSRSSPADDEEGLVPRPRSTPTLSAAEEERARLGEDRELICPISLNQEVVLRQKPPSGRRTPESPEPPGLEPPRGTPSPVSGGPGPNRRANGSLAQHAYNSLSSIPFIGSIKGRRSSYLLAITTERSKSCDEGLNTFREEGRVFSKLPKRVKSFFTDGSLESLRAQEEARSKRHSTSELGTITFSDVRKEGWLHYKQILTEKGKKVGGGMRPWKRVFSVLRSHSLFLYKDKREAVLHGAGAGPSQDEHPPISIHGCLIDIAYSETKRKHTLRLTTQNFCEYLLQAEDRDDMLAWIRVIRENSKTDNEEIGFSGQALINKKLNDYRKHRSARPITFTKKPLLDHNYDNKALWGINIMKKAKKTGSPKAFGVRLEDCQPAVNHKFVPLIVEMCCGVVEETGLDYTGIYRVPGNNAMVSNLQEHLNKGMDINTAEERWQDLNVISSLLKSFFRKLPEPLFTDDKYNDFIDANRIEDAEDRLKTMKKLIHDLPDHYYHTLKFLVGHLKKVADHAEKNKMEPRNLALVFGPTLVRTSEDNMTDMVTHMPDRYKIVETLLLHVRTNSCFLQRKKYEDKRDMQPVPNIDHLLCNIGRPGMPGEASDSTTSDSLKTKLSSLSKKDLNARDFLTKSIISAVTRKRKKCLSTDLQGGSADEDSEHEPVKTSNYGGGGEGEEEEDRREEEAAKGEHNIPKKEKRDEKETGVKARKTTEGKDVLSGEEEAEKDKGNVTDNGAKKFEKDNRRRTTLPRNAPQLCPNSFLCSDHQIHATYPRPPTVSNPPSHLRPHNQARGHPTVPFWICPTRLPNLYHQPDWNQSVPVRYRKTRGGRTRAVSMNLDLELCRSEDRIRGCRAERVEVITVIEGAPGQHGCVGVPQGSIVGPGSIEQKDPLPHLVQESPPLSSSSSGWIDKSSLGSQAVVLRRSALGPRDKTRAWRRHTVVV</sequence>
<evidence type="ECO:0000313" key="6">
    <source>
        <dbReference type="Proteomes" id="UP000694568"/>
    </source>
</evidence>
<feature type="compositionally biased region" description="Low complexity" evidence="2">
    <location>
        <begin position="123"/>
        <end position="135"/>
    </location>
</feature>
<feature type="region of interest" description="Disordered" evidence="2">
    <location>
        <begin position="392"/>
        <end position="439"/>
    </location>
</feature>
<feature type="region of interest" description="Disordered" evidence="2">
    <location>
        <begin position="1043"/>
        <end position="1151"/>
    </location>
</feature>
<keyword evidence="1" id="KW-0343">GTPase activation</keyword>
<dbReference type="SMART" id="SM00233">
    <property type="entry name" value="PH"/>
    <property type="match status" value="1"/>
</dbReference>
<dbReference type="InterPro" id="IPR001849">
    <property type="entry name" value="PH_domain"/>
</dbReference>
<dbReference type="InterPro" id="IPR000198">
    <property type="entry name" value="RhoGAP_dom"/>
</dbReference>
<dbReference type="CDD" id="cd01253">
    <property type="entry name" value="PH_ARHGAP21-like"/>
    <property type="match status" value="1"/>
</dbReference>
<protein>
    <submittedName>
        <fullName evidence="5">Rho GTPase activating protein 23b</fullName>
    </submittedName>
</protein>
<evidence type="ECO:0000259" key="4">
    <source>
        <dbReference type="PROSITE" id="PS50238"/>
    </source>
</evidence>
<evidence type="ECO:0000256" key="1">
    <source>
        <dbReference type="ARBA" id="ARBA00022468"/>
    </source>
</evidence>
<gene>
    <name evidence="5" type="primary">LOC116067423</name>
</gene>
<dbReference type="PANTHER" id="PTHR23175:SF5">
    <property type="entry name" value="RHO GTPASE-ACTIVATING PROTEIN 23"/>
    <property type="match status" value="1"/>
</dbReference>
<name>A0A8C9X3J0_SANLU</name>
<feature type="compositionally biased region" description="Basic and acidic residues" evidence="2">
    <location>
        <begin position="1081"/>
        <end position="1116"/>
    </location>
</feature>
<feature type="compositionally biased region" description="Basic and acidic residues" evidence="2">
    <location>
        <begin position="357"/>
        <end position="366"/>
    </location>
</feature>
<keyword evidence="6" id="KW-1185">Reference proteome</keyword>
<dbReference type="InterPro" id="IPR008936">
    <property type="entry name" value="Rho_GTPase_activation_prot"/>
</dbReference>
<dbReference type="GO" id="GO:0007165">
    <property type="term" value="P:signal transduction"/>
    <property type="evidence" value="ECO:0007669"/>
    <property type="project" value="InterPro"/>
</dbReference>
<feature type="region of interest" description="Disordered" evidence="2">
    <location>
        <begin position="73"/>
        <end position="151"/>
    </location>
</feature>
<feature type="compositionally biased region" description="Pro residues" evidence="2">
    <location>
        <begin position="74"/>
        <end position="85"/>
    </location>
</feature>
<feature type="region of interest" description="Disordered" evidence="2">
    <location>
        <begin position="338"/>
        <end position="366"/>
    </location>
</feature>
<proteinExistence type="predicted"/>
<dbReference type="Ensembl" id="ENSSLUT00000003805.1">
    <property type="protein sequence ID" value="ENSSLUP00000003684.1"/>
    <property type="gene ID" value="ENSSLUG00000001618.1"/>
</dbReference>
<organism evidence="5 6">
    <name type="scientific">Sander lucioperca</name>
    <name type="common">Pike-perch</name>
    <name type="synonym">Perca lucioperca</name>
    <dbReference type="NCBI Taxonomy" id="283035"/>
    <lineage>
        <taxon>Eukaryota</taxon>
        <taxon>Metazoa</taxon>
        <taxon>Chordata</taxon>
        <taxon>Craniata</taxon>
        <taxon>Vertebrata</taxon>
        <taxon>Euteleostomi</taxon>
        <taxon>Actinopterygii</taxon>
        <taxon>Neopterygii</taxon>
        <taxon>Teleostei</taxon>
        <taxon>Neoteleostei</taxon>
        <taxon>Acanthomorphata</taxon>
        <taxon>Eupercaria</taxon>
        <taxon>Perciformes</taxon>
        <taxon>Percoidei</taxon>
        <taxon>Percidae</taxon>
        <taxon>Luciopercinae</taxon>
        <taxon>Sander</taxon>
    </lineage>
</organism>
<feature type="compositionally biased region" description="Pro residues" evidence="2">
    <location>
        <begin position="468"/>
        <end position="480"/>
    </location>
</feature>
<evidence type="ECO:0000259" key="3">
    <source>
        <dbReference type="PROSITE" id="PS50003"/>
    </source>
</evidence>
<dbReference type="InterPro" id="IPR011993">
    <property type="entry name" value="PH-like_dom_sf"/>
</dbReference>
<dbReference type="PROSITE" id="PS50003">
    <property type="entry name" value="PH_DOMAIN"/>
    <property type="match status" value="1"/>
</dbReference>
<reference evidence="5" key="1">
    <citation type="submission" date="2025-08" db="UniProtKB">
        <authorList>
            <consortium name="Ensembl"/>
        </authorList>
    </citation>
    <scope>IDENTIFICATION</scope>
</reference>
<dbReference type="PROSITE" id="PS50238">
    <property type="entry name" value="RHOGAP"/>
    <property type="match status" value="1"/>
</dbReference>
<dbReference type="SMART" id="SM00324">
    <property type="entry name" value="RhoGAP"/>
    <property type="match status" value="1"/>
</dbReference>
<feature type="compositionally biased region" description="Basic and acidic residues" evidence="2">
    <location>
        <begin position="1123"/>
        <end position="1143"/>
    </location>
</feature>
<evidence type="ECO:0000313" key="5">
    <source>
        <dbReference type="Ensembl" id="ENSSLUP00000003684.1"/>
    </source>
</evidence>
<feature type="region of interest" description="Disordered" evidence="2">
    <location>
        <begin position="170"/>
        <end position="201"/>
    </location>
</feature>
<dbReference type="PANTHER" id="PTHR23175">
    <property type="entry name" value="PDZ DOMAIN-CONTAINING PROTEIN"/>
    <property type="match status" value="1"/>
</dbReference>
<dbReference type="Gene3D" id="1.10.555.10">
    <property type="entry name" value="Rho GTPase activation protein"/>
    <property type="match status" value="1"/>
</dbReference>
<feature type="domain" description="Rho-GAP" evidence="4">
    <location>
        <begin position="774"/>
        <end position="965"/>
    </location>
</feature>
<feature type="region of interest" description="Disordered" evidence="2">
    <location>
        <begin position="452"/>
        <end position="496"/>
    </location>
</feature>
<dbReference type="GeneTree" id="ENSGT00940000157982"/>
<dbReference type="Pfam" id="PF00169">
    <property type="entry name" value="PH"/>
    <property type="match status" value="1"/>
</dbReference>
<dbReference type="Gene3D" id="2.30.29.30">
    <property type="entry name" value="Pleckstrin-homology domain (PH domain)/Phosphotyrosine-binding domain (PTB)"/>
    <property type="match status" value="1"/>
</dbReference>
<feature type="region of interest" description="Disordered" evidence="2">
    <location>
        <begin position="1281"/>
        <end position="1308"/>
    </location>
</feature>
<accession>A0A8C9X3J0</accession>
<dbReference type="SUPFAM" id="SSF50729">
    <property type="entry name" value="PH domain-like"/>
    <property type="match status" value="1"/>
</dbReference>
<feature type="compositionally biased region" description="Polar residues" evidence="2">
    <location>
        <begin position="338"/>
        <end position="355"/>
    </location>
</feature>
<evidence type="ECO:0000256" key="2">
    <source>
        <dbReference type="SAM" id="MobiDB-lite"/>
    </source>
</evidence>
<reference evidence="5" key="2">
    <citation type="submission" date="2025-09" db="UniProtKB">
        <authorList>
            <consortium name="Ensembl"/>
        </authorList>
    </citation>
    <scope>IDENTIFICATION</scope>
</reference>
<dbReference type="Pfam" id="PF00620">
    <property type="entry name" value="RhoGAP"/>
    <property type="match status" value="1"/>
</dbReference>
<dbReference type="CDD" id="cd04395">
    <property type="entry name" value="RhoGAP_ARHGAP21"/>
    <property type="match status" value="1"/>
</dbReference>